<reference evidence="1 2" key="1">
    <citation type="submission" date="2019-07" db="EMBL/GenBank/DDBJ databases">
        <title>Whole genome shotgun sequence of Microvirga aerophila NBRC 106136.</title>
        <authorList>
            <person name="Hosoyama A."/>
            <person name="Uohara A."/>
            <person name="Ohji S."/>
            <person name="Ichikawa N."/>
        </authorList>
    </citation>
    <scope>NUCLEOTIDE SEQUENCE [LARGE SCALE GENOMIC DNA]</scope>
    <source>
        <strain evidence="1 2">NBRC 106136</strain>
    </source>
</reference>
<evidence type="ECO:0000313" key="2">
    <source>
        <dbReference type="Proteomes" id="UP000321085"/>
    </source>
</evidence>
<gene>
    <name evidence="1" type="ORF">MAE02_15540</name>
</gene>
<dbReference type="AlphaFoldDB" id="A0A512BPG9"/>
<sequence>MREPDERPEDFLAPLTAPDFFVEDVRLEAAAARLVVAFPEVRPFEAELLAAPLAAPRLEERAEDFAAERPPVERDAPDLALEREAVFEPPRAAVEREVDVFLAVDLVDFAEDFAADEREVDFAAVFFALDFAAVFLAPDFAADFFAPDLAEDLAAVDLDAVRPEDLAAVLVDREVDFAAVFVPAFFEAVLFEPVFDALFAAPERDEVLDDFAALLRAVEPVLFLAPDFELLEEPRRELLFLDLVLVAPVSPVNSIVSGFDLSSVGIAASFKGLRVQPSRLQGNVVIPRRFRLTESVGSRTRTISVDIFCERPAWTYGFDRQ</sequence>
<dbReference type="RefSeq" id="WP_114186429.1">
    <property type="nucleotide sequence ID" value="NZ_BJYU01000017.1"/>
</dbReference>
<keyword evidence="2" id="KW-1185">Reference proteome</keyword>
<protein>
    <submittedName>
        <fullName evidence="1">Uncharacterized protein</fullName>
    </submittedName>
</protein>
<dbReference type="Proteomes" id="UP000321085">
    <property type="component" value="Unassembled WGS sequence"/>
</dbReference>
<comment type="caution">
    <text evidence="1">The sequence shown here is derived from an EMBL/GenBank/DDBJ whole genome shotgun (WGS) entry which is preliminary data.</text>
</comment>
<accession>A0A512BPG9</accession>
<organism evidence="1 2">
    <name type="scientific">Microvirga aerophila</name>
    <dbReference type="NCBI Taxonomy" id="670291"/>
    <lineage>
        <taxon>Bacteria</taxon>
        <taxon>Pseudomonadati</taxon>
        <taxon>Pseudomonadota</taxon>
        <taxon>Alphaproteobacteria</taxon>
        <taxon>Hyphomicrobiales</taxon>
        <taxon>Methylobacteriaceae</taxon>
        <taxon>Microvirga</taxon>
    </lineage>
</organism>
<name>A0A512BPG9_9HYPH</name>
<dbReference type="EMBL" id="BJYU01000017">
    <property type="protein sequence ID" value="GEO13858.1"/>
    <property type="molecule type" value="Genomic_DNA"/>
</dbReference>
<evidence type="ECO:0000313" key="1">
    <source>
        <dbReference type="EMBL" id="GEO13858.1"/>
    </source>
</evidence>
<dbReference type="OrthoDB" id="8021524at2"/>
<proteinExistence type="predicted"/>